<dbReference type="EMBL" id="CAUJNA010002046">
    <property type="protein sequence ID" value="CAJ1390294.1"/>
    <property type="molecule type" value="Genomic_DNA"/>
</dbReference>
<proteinExistence type="predicted"/>
<reference evidence="1" key="1">
    <citation type="submission" date="2023-08" db="EMBL/GenBank/DDBJ databases">
        <authorList>
            <person name="Chen Y."/>
            <person name="Shah S."/>
            <person name="Dougan E. K."/>
            <person name="Thang M."/>
            <person name="Chan C."/>
        </authorList>
    </citation>
    <scope>NUCLEOTIDE SEQUENCE</scope>
</reference>
<evidence type="ECO:0000313" key="2">
    <source>
        <dbReference type="Proteomes" id="UP001178507"/>
    </source>
</evidence>
<dbReference type="Proteomes" id="UP001178507">
    <property type="component" value="Unassembled WGS sequence"/>
</dbReference>
<comment type="caution">
    <text evidence="1">The sequence shown here is derived from an EMBL/GenBank/DDBJ whole genome shotgun (WGS) entry which is preliminary data.</text>
</comment>
<gene>
    <name evidence="1" type="ORF">EVOR1521_LOCUS15764</name>
</gene>
<dbReference type="AlphaFoldDB" id="A0AA36IMD5"/>
<keyword evidence="2" id="KW-1185">Reference proteome</keyword>
<dbReference type="GO" id="GO:0005681">
    <property type="term" value="C:spliceosomal complex"/>
    <property type="evidence" value="ECO:0007669"/>
    <property type="project" value="TreeGrafter"/>
</dbReference>
<dbReference type="PANTHER" id="PTHR21737:SF4">
    <property type="entry name" value="SPLICING FACTOR CACTIN"/>
    <property type="match status" value="1"/>
</dbReference>
<evidence type="ECO:0000313" key="1">
    <source>
        <dbReference type="EMBL" id="CAJ1390294.1"/>
    </source>
</evidence>
<sequence>MRKDVRTTRFGDNSLTQKFVWKKKNEYLQAAGLYRPSSKDQEVNKMQTKIKEVQQVKKRRDEREVERQLLEQQRLEHDKEIHDEEYGEWLTKEEKFHLDNAKAGVQI</sequence>
<organism evidence="1 2">
    <name type="scientific">Effrenium voratum</name>
    <dbReference type="NCBI Taxonomy" id="2562239"/>
    <lineage>
        <taxon>Eukaryota</taxon>
        <taxon>Sar</taxon>
        <taxon>Alveolata</taxon>
        <taxon>Dinophyceae</taxon>
        <taxon>Suessiales</taxon>
        <taxon>Symbiodiniaceae</taxon>
        <taxon>Effrenium</taxon>
    </lineage>
</organism>
<name>A0AA36IMD5_9DINO</name>
<dbReference type="PANTHER" id="PTHR21737">
    <property type="entry name" value="POLYGLUTAMINE BINDING PROTEIN 1/MARVEL MEMBRANE-ASSOCIATING DOMAIN CONTAINING 3"/>
    <property type="match status" value="1"/>
</dbReference>
<accession>A0AA36IMD5</accession>
<dbReference type="GO" id="GO:0045292">
    <property type="term" value="P:mRNA cis splicing, via spliceosome"/>
    <property type="evidence" value="ECO:0007669"/>
    <property type="project" value="TreeGrafter"/>
</dbReference>
<protein>
    <submittedName>
        <fullName evidence="1">Uncharacterized protein</fullName>
    </submittedName>
</protein>
<dbReference type="GO" id="GO:0005737">
    <property type="term" value="C:cytoplasm"/>
    <property type="evidence" value="ECO:0007669"/>
    <property type="project" value="TreeGrafter"/>
</dbReference>